<reference evidence="1" key="1">
    <citation type="journal article" date="2023" name="Microbiome">
        <title>Phages are unrecognized players in the ecology of the oral pathogen Porphyromonas gingivalis.</title>
        <authorList>
            <person name="Matrishin C.B."/>
            <person name="Haase E.M."/>
            <person name="Dewhirst F.E."/>
            <person name="Mark Welch J.L."/>
            <person name="Miranda-Sanchez F."/>
            <person name="Chen T."/>
            <person name="MacFarland D.C."/>
            <person name="Kauffman K.M."/>
        </authorList>
    </citation>
    <scope>NUCLEOTIDE SEQUENCE</scope>
</reference>
<protein>
    <submittedName>
        <fullName evidence="1">Uncharacterized protein</fullName>
    </submittedName>
</protein>
<proteinExistence type="predicted"/>
<sequence>MLKSWPRWISSNKFFTPIKKCGKTCIVRKFVLYLWCDKKQVSMKLTEKEEELIRAIRNYRKSYPNGHPQLLYYASQLFDELIEVF</sequence>
<reference evidence="1" key="2">
    <citation type="submission" date="2024-05" db="EMBL/GenBank/DDBJ databases">
        <authorList>
            <person name="Matrishin C.B."/>
            <person name="Kauffman K.M."/>
        </authorList>
    </citation>
    <scope>NUCLEOTIDE SEQUENCE</scope>
</reference>
<name>A0AAT9JDE9_9CAUD</name>
<evidence type="ECO:0000313" key="1">
    <source>
        <dbReference type="EMBL" id="DBA55951.1"/>
    </source>
</evidence>
<dbReference type="EMBL" id="BK068106">
    <property type="protein sequence ID" value="DBA55951.1"/>
    <property type="molecule type" value="Genomic_DNA"/>
</dbReference>
<accession>A0AAT9JDE9</accession>
<organism evidence="1">
    <name type="scientific">Porphyromonas phage phage025a_SJD11</name>
    <dbReference type="NCBI Taxonomy" id="3154115"/>
    <lineage>
        <taxon>Viruses</taxon>
        <taxon>Duplodnaviria</taxon>
        <taxon>Heunggongvirae</taxon>
        <taxon>Uroviricota</taxon>
        <taxon>Caudoviricetes</taxon>
        <taxon>Nixviridae</taxon>
        <taxon>Haasevirus</taxon>
        <taxon>Haasevirus pging00R</taxon>
    </lineage>
</organism>